<keyword evidence="1" id="KW-0175">Coiled coil</keyword>
<dbReference type="RefSeq" id="XP_003287328.1">
    <property type="nucleotide sequence ID" value="XM_003287280.1"/>
</dbReference>
<evidence type="ECO:0000256" key="2">
    <source>
        <dbReference type="SAM" id="MobiDB-lite"/>
    </source>
</evidence>
<dbReference type="InParanoid" id="F0ZIU2"/>
<evidence type="ECO:0000256" key="1">
    <source>
        <dbReference type="SAM" id="Coils"/>
    </source>
</evidence>
<feature type="compositionally biased region" description="Low complexity" evidence="2">
    <location>
        <begin position="127"/>
        <end position="146"/>
    </location>
</feature>
<dbReference type="InterPro" id="IPR045068">
    <property type="entry name" value="BACURD1-3"/>
</dbReference>
<dbReference type="STRING" id="5786.F0ZIU2"/>
<dbReference type="EMBL" id="GL871036">
    <property type="protein sequence ID" value="EGC36135.1"/>
    <property type="molecule type" value="Genomic_DNA"/>
</dbReference>
<keyword evidence="5" id="KW-1185">Reference proteome</keyword>
<feature type="non-terminal residue" evidence="4">
    <location>
        <position position="343"/>
    </location>
</feature>
<name>F0ZIU2_DICPU</name>
<dbReference type="InterPro" id="IPR003131">
    <property type="entry name" value="T1-type_BTB"/>
</dbReference>
<dbReference type="KEGG" id="dpp:DICPUDRAFT_91894"/>
<dbReference type="OrthoDB" id="2414723at2759"/>
<reference evidence="5" key="1">
    <citation type="journal article" date="2011" name="Genome Biol.">
        <title>Comparative genomics of the social amoebae Dictyostelium discoideum and Dictyostelium purpureum.</title>
        <authorList>
            <consortium name="US DOE Joint Genome Institute (JGI-PGF)"/>
            <person name="Sucgang R."/>
            <person name="Kuo A."/>
            <person name="Tian X."/>
            <person name="Salerno W."/>
            <person name="Parikh A."/>
            <person name="Feasley C.L."/>
            <person name="Dalin E."/>
            <person name="Tu H."/>
            <person name="Huang E."/>
            <person name="Barry K."/>
            <person name="Lindquist E."/>
            <person name="Shapiro H."/>
            <person name="Bruce D."/>
            <person name="Schmutz J."/>
            <person name="Salamov A."/>
            <person name="Fey P."/>
            <person name="Gaudet P."/>
            <person name="Anjard C."/>
            <person name="Babu M.M."/>
            <person name="Basu S."/>
            <person name="Bushmanova Y."/>
            <person name="van der Wel H."/>
            <person name="Katoh-Kurasawa M."/>
            <person name="Dinh C."/>
            <person name="Coutinho P.M."/>
            <person name="Saito T."/>
            <person name="Elias M."/>
            <person name="Schaap P."/>
            <person name="Kay R.R."/>
            <person name="Henrissat B."/>
            <person name="Eichinger L."/>
            <person name="Rivero F."/>
            <person name="Putnam N.H."/>
            <person name="West C.M."/>
            <person name="Loomis W.F."/>
            <person name="Chisholm R.L."/>
            <person name="Shaulsky G."/>
            <person name="Strassmann J.E."/>
            <person name="Queller D.C."/>
            <person name="Kuspa A."/>
            <person name="Grigoriev I.V."/>
        </authorList>
    </citation>
    <scope>NUCLEOTIDE SEQUENCE [LARGE SCALE GENOMIC DNA]</scope>
    <source>
        <strain evidence="5">QSDP1</strain>
    </source>
</reference>
<feature type="domain" description="Potassium channel tetramerisation-type BTB" evidence="3">
    <location>
        <begin position="199"/>
        <end position="286"/>
    </location>
</feature>
<dbReference type="VEuPathDB" id="AmoebaDB:DICPUDRAFT_91894"/>
<dbReference type="GO" id="GO:0051260">
    <property type="term" value="P:protein homooligomerization"/>
    <property type="evidence" value="ECO:0007669"/>
    <property type="project" value="InterPro"/>
</dbReference>
<dbReference type="InterPro" id="IPR011333">
    <property type="entry name" value="SKP1/BTB/POZ_sf"/>
</dbReference>
<organism evidence="4 5">
    <name type="scientific">Dictyostelium purpureum</name>
    <name type="common">Slime mold</name>
    <dbReference type="NCBI Taxonomy" id="5786"/>
    <lineage>
        <taxon>Eukaryota</taxon>
        <taxon>Amoebozoa</taxon>
        <taxon>Evosea</taxon>
        <taxon>Eumycetozoa</taxon>
        <taxon>Dictyostelia</taxon>
        <taxon>Dictyosteliales</taxon>
        <taxon>Dictyosteliaceae</taxon>
        <taxon>Dictyostelium</taxon>
    </lineage>
</organism>
<feature type="region of interest" description="Disordered" evidence="2">
    <location>
        <begin position="120"/>
        <end position="155"/>
    </location>
</feature>
<dbReference type="Gene3D" id="3.30.710.10">
    <property type="entry name" value="Potassium Channel Kv1.1, Chain A"/>
    <property type="match status" value="1"/>
</dbReference>
<sequence>MTKKDDISNDDKAFLLDRLECHNKEIKEIKQSIKDISKSIENVYQLLLTNRNLCTNCQQQKIDTINYSSNNNNNHYNHYHSSSSSSNSNNITKSLYRSKTFSQESDILTQTLTNRLSSSFSSNVHINNPNGSPNNNTNSNNSNSSPIGKAPPSLTVSPLPRVPMLHLKRDVSNPNLVRQWIDDTVRVKSNETNVEEKIIKLDIGGKFYSTTISTLTKFPDSMLGVMFSGRYELPRDKDGRVFIDRDGKLFGYILSYLRDGPLWNPPVDIDLKRKIELEMSYYGLPSFSYGQPGSSPISTPRCVCDIKHQTLGQDSDHQGYWEEIKGMTSNIKSFRLLVTMNNT</sequence>
<accession>F0ZIU2</accession>
<dbReference type="PANTHER" id="PTHR11145">
    <property type="entry name" value="BTB/POZ DOMAIN-CONTAINING ADAPTER FOR CUL3-MEDIATED RHOA DEGRADATION PROTEIN FAMILY MEMBER"/>
    <property type="match status" value="1"/>
</dbReference>
<dbReference type="Pfam" id="PF02214">
    <property type="entry name" value="BTB_2"/>
    <property type="match status" value="1"/>
</dbReference>
<evidence type="ECO:0000259" key="3">
    <source>
        <dbReference type="Pfam" id="PF02214"/>
    </source>
</evidence>
<dbReference type="AlphaFoldDB" id="F0ZIU2"/>
<feature type="coiled-coil region" evidence="1">
    <location>
        <begin position="12"/>
        <end position="39"/>
    </location>
</feature>
<evidence type="ECO:0000313" key="4">
    <source>
        <dbReference type="EMBL" id="EGC36135.1"/>
    </source>
</evidence>
<protein>
    <recommendedName>
        <fullName evidence="3">Potassium channel tetramerisation-type BTB domain-containing protein</fullName>
    </recommendedName>
</protein>
<dbReference type="SUPFAM" id="SSF54695">
    <property type="entry name" value="POZ domain"/>
    <property type="match status" value="1"/>
</dbReference>
<gene>
    <name evidence="4" type="ORF">DICPUDRAFT_91894</name>
</gene>
<dbReference type="Proteomes" id="UP000001064">
    <property type="component" value="Unassembled WGS sequence"/>
</dbReference>
<evidence type="ECO:0000313" key="5">
    <source>
        <dbReference type="Proteomes" id="UP000001064"/>
    </source>
</evidence>
<proteinExistence type="predicted"/>
<dbReference type="eggNOG" id="KOG2723">
    <property type="taxonomic scope" value="Eukaryota"/>
</dbReference>
<dbReference type="PANTHER" id="PTHR11145:SF8">
    <property type="entry name" value="RE57120P"/>
    <property type="match status" value="1"/>
</dbReference>
<dbReference type="GeneID" id="10501201"/>